<dbReference type="InterPro" id="IPR032823">
    <property type="entry name" value="BCA_ABC_TP_C"/>
</dbReference>
<feature type="domain" description="ABC transporter" evidence="4">
    <location>
        <begin position="9"/>
        <end position="258"/>
    </location>
</feature>
<keyword evidence="3 5" id="KW-0067">ATP-binding</keyword>
<dbReference type="PROSITE" id="PS50893">
    <property type="entry name" value="ABC_TRANSPORTER_2"/>
    <property type="match status" value="1"/>
</dbReference>
<dbReference type="Pfam" id="PF12399">
    <property type="entry name" value="BCA_ABC_TP_C"/>
    <property type="match status" value="1"/>
</dbReference>
<dbReference type="GO" id="GO:0005886">
    <property type="term" value="C:plasma membrane"/>
    <property type="evidence" value="ECO:0007669"/>
    <property type="project" value="TreeGrafter"/>
</dbReference>
<dbReference type="PANTHER" id="PTHR45772">
    <property type="entry name" value="CONSERVED COMPONENT OF ABC TRANSPORTER FOR NATURAL AMINO ACIDS-RELATED"/>
    <property type="match status" value="1"/>
</dbReference>
<dbReference type="PANTHER" id="PTHR45772:SF1">
    <property type="entry name" value="ABC TRANSPORTER ATP-BINDING PROTEIN"/>
    <property type="match status" value="1"/>
</dbReference>
<dbReference type="InterPro" id="IPR027417">
    <property type="entry name" value="P-loop_NTPase"/>
</dbReference>
<reference evidence="5 6" key="1">
    <citation type="submission" date="2018-03" db="EMBL/GenBank/DDBJ databases">
        <authorList>
            <person name="Keele B.F."/>
        </authorList>
    </citation>
    <scope>NUCLEOTIDE SEQUENCE [LARGE SCALE GENOMIC DNA]</scope>
    <source>
        <strain evidence="5 6">CECT 8504</strain>
    </source>
</reference>
<dbReference type="AlphaFoldDB" id="A0A2R8BZ22"/>
<dbReference type="CDD" id="cd03219">
    <property type="entry name" value="ABC_Mj1267_LivG_branched"/>
    <property type="match status" value="1"/>
</dbReference>
<gene>
    <name evidence="5" type="primary">lptB_8</name>
    <name evidence="5" type="ORF">PAA8504_03272</name>
</gene>
<evidence type="ECO:0000256" key="3">
    <source>
        <dbReference type="ARBA" id="ARBA00022840"/>
    </source>
</evidence>
<dbReference type="InterPro" id="IPR051120">
    <property type="entry name" value="ABC_AA/LPS_Transport"/>
</dbReference>
<dbReference type="SMART" id="SM00382">
    <property type="entry name" value="AAA"/>
    <property type="match status" value="1"/>
</dbReference>
<dbReference type="Proteomes" id="UP000244912">
    <property type="component" value="Unassembled WGS sequence"/>
</dbReference>
<keyword evidence="1" id="KW-0813">Transport</keyword>
<keyword evidence="6" id="KW-1185">Reference proteome</keyword>
<dbReference type="Gene3D" id="3.40.50.300">
    <property type="entry name" value="P-loop containing nucleotide triphosphate hydrolases"/>
    <property type="match status" value="1"/>
</dbReference>
<keyword evidence="5" id="KW-0378">Hydrolase</keyword>
<evidence type="ECO:0000256" key="1">
    <source>
        <dbReference type="ARBA" id="ARBA00022448"/>
    </source>
</evidence>
<name>A0A2R8BZ22_9RHOB</name>
<dbReference type="GO" id="GO:0005524">
    <property type="term" value="F:ATP binding"/>
    <property type="evidence" value="ECO:0007669"/>
    <property type="project" value="UniProtKB-KW"/>
</dbReference>
<dbReference type="GO" id="GO:0016887">
    <property type="term" value="F:ATP hydrolysis activity"/>
    <property type="evidence" value="ECO:0007669"/>
    <property type="project" value="InterPro"/>
</dbReference>
<dbReference type="InterPro" id="IPR003593">
    <property type="entry name" value="AAA+_ATPase"/>
</dbReference>
<proteinExistence type="predicted"/>
<evidence type="ECO:0000259" key="4">
    <source>
        <dbReference type="PROSITE" id="PS50893"/>
    </source>
</evidence>
<dbReference type="InterPro" id="IPR003439">
    <property type="entry name" value="ABC_transporter-like_ATP-bd"/>
</dbReference>
<dbReference type="FunFam" id="3.40.50.300:FF:000421">
    <property type="entry name" value="Branched-chain amino acid ABC transporter ATP-binding protein"/>
    <property type="match status" value="1"/>
</dbReference>
<evidence type="ECO:0000313" key="5">
    <source>
        <dbReference type="EMBL" id="SPJ25421.1"/>
    </source>
</evidence>
<accession>A0A2R8BZ22</accession>
<dbReference type="Pfam" id="PF00005">
    <property type="entry name" value="ABC_tran"/>
    <property type="match status" value="1"/>
</dbReference>
<dbReference type="EMBL" id="ONZF01000009">
    <property type="protein sequence ID" value="SPJ25421.1"/>
    <property type="molecule type" value="Genomic_DNA"/>
</dbReference>
<evidence type="ECO:0000313" key="6">
    <source>
        <dbReference type="Proteomes" id="UP000244912"/>
    </source>
</evidence>
<dbReference type="EC" id="3.6.3.-" evidence="5"/>
<evidence type="ECO:0000256" key="2">
    <source>
        <dbReference type="ARBA" id="ARBA00022741"/>
    </source>
</evidence>
<dbReference type="SUPFAM" id="SSF52540">
    <property type="entry name" value="P-loop containing nucleoside triphosphate hydrolases"/>
    <property type="match status" value="1"/>
</dbReference>
<protein>
    <submittedName>
        <fullName evidence="5">Lipopolysaccharide export system ATP-binding protein LptB</fullName>
        <ecNumber evidence="5">3.6.3.-</ecNumber>
    </submittedName>
</protein>
<organism evidence="5 6">
    <name type="scientific">Palleronia abyssalis</name>
    <dbReference type="NCBI Taxonomy" id="1501240"/>
    <lineage>
        <taxon>Bacteria</taxon>
        <taxon>Pseudomonadati</taxon>
        <taxon>Pseudomonadota</taxon>
        <taxon>Alphaproteobacteria</taxon>
        <taxon>Rhodobacterales</taxon>
        <taxon>Roseobacteraceae</taxon>
        <taxon>Palleronia</taxon>
    </lineage>
</organism>
<keyword evidence="2" id="KW-0547">Nucleotide-binding</keyword>
<sequence length="259" mass="27849">MTAAMTALLDIDRVSVSFGGVKAMDEVSFAAEEGKVTSIIGPNGAGKTTLFNVISGFYTAKSGAISFDGTRLDGAPAHARSELGIARTFQNIALFAGLTVLENIKLGAHAQLKSGLFRSALWLGPARHEERTLTQRIDDEIIDFLELGAVRDAQVAGLPYGLQKRIELARALAARPRLLLLDEPVAGMTPPEKEKMADYVRKTVDRFGTTVLLIDHDMGMVMGLSDHVVAVNFGKVIAQGRPETVRNDREVVEAYLGAA</sequence>